<feature type="compositionally biased region" description="Acidic residues" evidence="1">
    <location>
        <begin position="341"/>
        <end position="368"/>
    </location>
</feature>
<comment type="caution">
    <text evidence="2">The sequence shown here is derived from an EMBL/GenBank/DDBJ whole genome shotgun (WGS) entry which is preliminary data.</text>
</comment>
<feature type="region of interest" description="Disordered" evidence="1">
    <location>
        <begin position="500"/>
        <end position="526"/>
    </location>
</feature>
<name>A0A401H619_9APHY</name>
<sequence>MVFLFYDVLAYLFSLPGFTTRDALSFASTCKEYQIKRYGVQFAYECTVAQPSSIAFRSFCTSLLIKHNQHPELDGLPSLRRLVVPRLANDAEQTNGEKNVYDKLLAEFFTELRNRTSCNLLSLSITNVNDIWELSATHVATLSSLKEIDFRHVTVSELQLFCQDFKPKKELKLTLGNMMPSDGVPQVLAIIRPLENLTSLTLIEVEYPREDAIDASIHKLYGPRLPESTDCWETLEHLDIDMSAFDVWDISGCNVRWLELELLHEENGEPIDRESYEVVLSADIWDKMSPVALTVQMPICPGLLTLAKTLTRCFGGPGGLKCLELLLWQDLRVRSDHLADEPDDSLDDESDDSLDDESDDSLDDDLDDSSAVGVVSQLMQRMCDVWEPLSGTSLVYFRIYIITAREVDRKELFQALVEEVRQHLPSVRYVSLGVGPGSETRPFKLKLDPAGNPHWRFVWYRIPEDGSGPKEMGLNIGENLRKQMLTPGYDFDKLSTYSPTRSAQQVRFRGLNPDSDDDDADSDSDA</sequence>
<dbReference type="AlphaFoldDB" id="A0A401H619"/>
<evidence type="ECO:0000256" key="1">
    <source>
        <dbReference type="SAM" id="MobiDB-lite"/>
    </source>
</evidence>
<proteinExistence type="predicted"/>
<dbReference type="InParanoid" id="A0A401H619"/>
<dbReference type="Proteomes" id="UP000287166">
    <property type="component" value="Unassembled WGS sequence"/>
</dbReference>
<evidence type="ECO:0000313" key="2">
    <source>
        <dbReference type="EMBL" id="GBE89852.1"/>
    </source>
</evidence>
<dbReference type="GeneID" id="38786769"/>
<reference evidence="2 3" key="1">
    <citation type="journal article" date="2018" name="Sci. Rep.">
        <title>Genome sequence of the cauliflower mushroom Sparassis crispa (Hanabiratake) and its association with beneficial usage.</title>
        <authorList>
            <person name="Kiyama R."/>
            <person name="Furutani Y."/>
            <person name="Kawaguchi K."/>
            <person name="Nakanishi T."/>
        </authorList>
    </citation>
    <scope>NUCLEOTIDE SEQUENCE [LARGE SCALE GENOMIC DNA]</scope>
</reference>
<evidence type="ECO:0000313" key="3">
    <source>
        <dbReference type="Proteomes" id="UP000287166"/>
    </source>
</evidence>
<dbReference type="SUPFAM" id="SSF52047">
    <property type="entry name" value="RNI-like"/>
    <property type="match status" value="1"/>
</dbReference>
<dbReference type="EMBL" id="BFAD01000017">
    <property type="protein sequence ID" value="GBE89852.1"/>
    <property type="molecule type" value="Genomic_DNA"/>
</dbReference>
<feature type="compositionally biased region" description="Acidic residues" evidence="1">
    <location>
        <begin position="514"/>
        <end position="526"/>
    </location>
</feature>
<organism evidence="2 3">
    <name type="scientific">Sparassis crispa</name>
    <dbReference type="NCBI Taxonomy" id="139825"/>
    <lineage>
        <taxon>Eukaryota</taxon>
        <taxon>Fungi</taxon>
        <taxon>Dikarya</taxon>
        <taxon>Basidiomycota</taxon>
        <taxon>Agaricomycotina</taxon>
        <taxon>Agaricomycetes</taxon>
        <taxon>Polyporales</taxon>
        <taxon>Sparassidaceae</taxon>
        <taxon>Sparassis</taxon>
    </lineage>
</organism>
<keyword evidence="3" id="KW-1185">Reference proteome</keyword>
<accession>A0A401H619</accession>
<dbReference type="RefSeq" id="XP_027620765.1">
    <property type="nucleotide sequence ID" value="XM_027764964.1"/>
</dbReference>
<protein>
    <submittedName>
        <fullName evidence="2">Uncharacterized protein</fullName>
    </submittedName>
</protein>
<feature type="region of interest" description="Disordered" evidence="1">
    <location>
        <begin position="339"/>
        <end position="368"/>
    </location>
</feature>
<gene>
    <name evidence="2" type="ORF">SCP_1701780</name>
</gene>